<evidence type="ECO:0000256" key="3">
    <source>
        <dbReference type="ARBA" id="ARBA00022475"/>
    </source>
</evidence>
<keyword evidence="14" id="KW-1185">Reference proteome</keyword>
<dbReference type="OrthoDB" id="5600062at2759"/>
<dbReference type="InterPro" id="IPR001127">
    <property type="entry name" value="PTS_EIIA_1_perm"/>
</dbReference>
<dbReference type="GO" id="GO:0008982">
    <property type="term" value="F:protein-N(PI)-phosphohistidine-sugar phosphotransferase activity"/>
    <property type="evidence" value="ECO:0007669"/>
    <property type="project" value="InterPro"/>
</dbReference>
<keyword evidence="2" id="KW-0813">Transport</keyword>
<feature type="transmembrane region" description="Helical" evidence="10">
    <location>
        <begin position="354"/>
        <end position="373"/>
    </location>
</feature>
<dbReference type="GO" id="GO:0009401">
    <property type="term" value="P:phosphoenolpyruvate-dependent sugar phosphotransferase system"/>
    <property type="evidence" value="ECO:0007669"/>
    <property type="project" value="UniProtKB-KW"/>
</dbReference>
<keyword evidence="4" id="KW-0762">Sugar transport</keyword>
<feature type="transmembrane region" description="Helical" evidence="10">
    <location>
        <begin position="104"/>
        <end position="122"/>
    </location>
</feature>
<accession>F4PFX7</accession>
<keyword evidence="8 10" id="KW-1133">Transmembrane helix</keyword>
<dbReference type="Proteomes" id="UP000007241">
    <property type="component" value="Unassembled WGS sequence"/>
</dbReference>
<sequence length="543" mass="57532">MNFRRVVMSNQQQVDISQTDQSNIKKESFLTKILEVLSGSFAPIIGLLAGAGLLKALVAVLSMVGWLSSESGTYIVLSAAGGAVFYFLPVFLGISIANKIGANGYIGGVIGASLLTPEIVGLVDGGVESINFLGMPVLLADYSSTVFPIFIAMLVYAGLEKVLKKVIYKEIQMFINPMIALLVMVPLTLLIFGPFGTLLGEGLGFIINFLSAKSGILAGAVLGSAWTFLTIAGLHWTVIPLAIANLATGPDPIIAMAAPAPFAQVGIAIAVFWKTKDKDLKALAASGIVPGGLAGTTEAINYGIILRYRRTMTYVIIAGAIGGAINGGLGVRMIEFVLPSLLSIPAFSPLGSHLIGIGTAFLLGLILTYTLGFEGKNQRKADNYSHLVVGVKPETIGSPLQGKVVQLSEVEDQLFATETVGKGIAIEPEVGKVISPVNGKITSLFPTGHAIGITTNAGAEMLIFIGVDTIKLDGQYFTTHVQQGEQIKQGDLLIEFDIDEIQKAGYKTTTPIVITNSEEYLDVQTTPEIKVKQYDDLIKLRTL</sequence>
<dbReference type="PANTHER" id="PTHR30175:SF1">
    <property type="entry name" value="PTS SYSTEM ARBUTIN-, CELLOBIOSE-, AND SALICIN-SPECIFIC EIIBC COMPONENT-RELATED"/>
    <property type="match status" value="1"/>
</dbReference>
<reference evidence="13 14" key="1">
    <citation type="submission" date="2009-12" db="EMBL/GenBank/DDBJ databases">
        <title>The draft genome of Batrachochytrium dendrobatidis.</title>
        <authorList>
            <consortium name="US DOE Joint Genome Institute (JGI-PGF)"/>
            <person name="Kuo A."/>
            <person name="Salamov A."/>
            <person name="Schmutz J."/>
            <person name="Lucas S."/>
            <person name="Pitluck S."/>
            <person name="Rosenblum E."/>
            <person name="Stajich J."/>
            <person name="Eisen M."/>
            <person name="Grigoriev I.V."/>
        </authorList>
    </citation>
    <scope>NUCLEOTIDE SEQUENCE [LARGE SCALE GENOMIC DNA]</scope>
    <source>
        <strain evidence="14">JAM81 / FGSC 10211</strain>
    </source>
</reference>
<evidence type="ECO:0000313" key="14">
    <source>
        <dbReference type="Proteomes" id="UP000007241"/>
    </source>
</evidence>
<dbReference type="GO" id="GO:0005886">
    <property type="term" value="C:plasma membrane"/>
    <property type="evidence" value="ECO:0007669"/>
    <property type="project" value="UniProtKB-SubCell"/>
</dbReference>
<dbReference type="Pfam" id="PF00358">
    <property type="entry name" value="PTS_EIIA_1"/>
    <property type="match status" value="1"/>
</dbReference>
<feature type="transmembrane region" description="Helical" evidence="10">
    <location>
        <begin position="314"/>
        <end position="334"/>
    </location>
</feature>
<dbReference type="InterPro" id="IPR011055">
    <property type="entry name" value="Dup_hybrid_motif"/>
</dbReference>
<evidence type="ECO:0000259" key="11">
    <source>
        <dbReference type="PROSITE" id="PS51093"/>
    </source>
</evidence>
<feature type="transmembrane region" description="Helical" evidence="10">
    <location>
        <begin position="142"/>
        <end position="159"/>
    </location>
</feature>
<name>F4PFX7_BATDJ</name>
<feature type="domain" description="PTS EIIA type-1" evidence="11">
    <location>
        <begin position="412"/>
        <end position="516"/>
    </location>
</feature>
<keyword evidence="6" id="KW-0598">Phosphotransferase system</keyword>
<keyword evidence="3" id="KW-1003">Cell membrane</keyword>
<organism evidence="13 14">
    <name type="scientific">Batrachochytrium dendrobatidis (strain JAM81 / FGSC 10211)</name>
    <name type="common">Frog chytrid fungus</name>
    <dbReference type="NCBI Taxonomy" id="684364"/>
    <lineage>
        <taxon>Eukaryota</taxon>
        <taxon>Fungi</taxon>
        <taxon>Fungi incertae sedis</taxon>
        <taxon>Chytridiomycota</taxon>
        <taxon>Chytridiomycota incertae sedis</taxon>
        <taxon>Chytridiomycetes</taxon>
        <taxon>Rhizophydiales</taxon>
        <taxon>Rhizophydiales incertae sedis</taxon>
        <taxon>Batrachochytrium</taxon>
    </lineage>
</organism>
<evidence type="ECO:0000256" key="1">
    <source>
        <dbReference type="ARBA" id="ARBA00004651"/>
    </source>
</evidence>
<dbReference type="Gene3D" id="2.70.70.10">
    <property type="entry name" value="Glucose Permease (Domain IIA)"/>
    <property type="match status" value="1"/>
</dbReference>
<dbReference type="PANTHER" id="PTHR30175">
    <property type="entry name" value="PHOSPHOTRANSFERASE SYSTEM TRANSPORT PROTEIN"/>
    <property type="match status" value="1"/>
</dbReference>
<feature type="transmembrane region" description="Helical" evidence="10">
    <location>
        <begin position="171"/>
        <end position="196"/>
    </location>
</feature>
<dbReference type="OMA" id="LWQVCVI"/>
<evidence type="ECO:0000256" key="9">
    <source>
        <dbReference type="ARBA" id="ARBA00023136"/>
    </source>
</evidence>
<dbReference type="NCBIfam" id="TIGR00830">
    <property type="entry name" value="PTBA"/>
    <property type="match status" value="1"/>
</dbReference>
<evidence type="ECO:0000313" key="13">
    <source>
        <dbReference type="EMBL" id="EGF75865.1"/>
    </source>
</evidence>
<evidence type="ECO:0008006" key="15">
    <source>
        <dbReference type="Google" id="ProtNLM"/>
    </source>
</evidence>
<feature type="domain" description="PTS EIIC type-1" evidence="12">
    <location>
        <begin position="35"/>
        <end position="385"/>
    </location>
</feature>
<evidence type="ECO:0000259" key="12">
    <source>
        <dbReference type="PROSITE" id="PS51103"/>
    </source>
</evidence>
<feature type="transmembrane region" description="Helical" evidence="10">
    <location>
        <begin position="74"/>
        <end position="97"/>
    </location>
</feature>
<dbReference type="FunFam" id="2.70.70.10:FF:000001">
    <property type="entry name" value="PTS system glucose-specific IIA component"/>
    <property type="match status" value="1"/>
</dbReference>
<dbReference type="PROSITE" id="PS51103">
    <property type="entry name" value="PTS_EIIC_TYPE_1"/>
    <property type="match status" value="1"/>
</dbReference>
<dbReference type="HOGENOM" id="CLU_012312_2_2_1"/>
<dbReference type="EMBL" id="GL882977">
    <property type="protein sequence ID" value="EGF75865.1"/>
    <property type="molecule type" value="Genomic_DNA"/>
</dbReference>
<dbReference type="AlphaFoldDB" id="F4PFX7"/>
<dbReference type="InterPro" id="IPR013013">
    <property type="entry name" value="PTS_EIIC_1"/>
</dbReference>
<evidence type="ECO:0000256" key="5">
    <source>
        <dbReference type="ARBA" id="ARBA00022679"/>
    </source>
</evidence>
<feature type="transmembrane region" description="Helical" evidence="10">
    <location>
        <begin position="253"/>
        <end position="273"/>
    </location>
</feature>
<evidence type="ECO:0000256" key="2">
    <source>
        <dbReference type="ARBA" id="ARBA00022448"/>
    </source>
</evidence>
<dbReference type="InterPro" id="IPR050558">
    <property type="entry name" value="PTS_Sugar-Specific_Components"/>
</dbReference>
<feature type="transmembrane region" description="Helical" evidence="10">
    <location>
        <begin position="33"/>
        <end position="54"/>
    </location>
</feature>
<gene>
    <name evidence="13" type="ORF">BATDEDRAFT_93269</name>
</gene>
<dbReference type="InterPro" id="IPR003352">
    <property type="entry name" value="PTS_EIIC"/>
</dbReference>
<dbReference type="InParanoid" id="F4PFX7"/>
<keyword evidence="5" id="KW-0808">Transferase</keyword>
<evidence type="ECO:0000256" key="8">
    <source>
        <dbReference type="ARBA" id="ARBA00022989"/>
    </source>
</evidence>
<evidence type="ECO:0000256" key="6">
    <source>
        <dbReference type="ARBA" id="ARBA00022683"/>
    </source>
</evidence>
<proteinExistence type="predicted"/>
<evidence type="ECO:0000256" key="10">
    <source>
        <dbReference type="SAM" id="Phobius"/>
    </source>
</evidence>
<dbReference type="SUPFAM" id="SSF51261">
    <property type="entry name" value="Duplicated hybrid motif"/>
    <property type="match status" value="1"/>
</dbReference>
<protein>
    <recommendedName>
        <fullName evidence="15">PTS beta-glucoside transporter subunit EIIBCA</fullName>
    </recommendedName>
</protein>
<comment type="subcellular location">
    <subcellularLocation>
        <location evidence="1">Cell membrane</location>
        <topology evidence="1">Multi-pass membrane protein</topology>
    </subcellularLocation>
</comment>
<evidence type="ECO:0000256" key="7">
    <source>
        <dbReference type="ARBA" id="ARBA00022692"/>
    </source>
</evidence>
<keyword evidence="7 10" id="KW-0812">Transmembrane</keyword>
<dbReference type="PROSITE" id="PS51093">
    <property type="entry name" value="PTS_EIIA_TYPE_1"/>
    <property type="match status" value="1"/>
</dbReference>
<keyword evidence="9 10" id="KW-0472">Membrane</keyword>
<evidence type="ECO:0000256" key="4">
    <source>
        <dbReference type="ARBA" id="ARBA00022597"/>
    </source>
</evidence>
<dbReference type="Pfam" id="PF02378">
    <property type="entry name" value="PTS_EIIC"/>
    <property type="match status" value="1"/>
</dbReference>